<evidence type="ECO:0000256" key="9">
    <source>
        <dbReference type="RuleBase" id="RU363036"/>
    </source>
</evidence>
<dbReference type="Gene3D" id="1.10.240.10">
    <property type="entry name" value="Tyrosyl-Transfer RNA Synthetase"/>
    <property type="match status" value="1"/>
</dbReference>
<dbReference type="PANTHER" id="PTHR43766">
    <property type="entry name" value="TRYPTOPHAN--TRNA LIGASE, MITOCHONDRIAL"/>
    <property type="match status" value="1"/>
</dbReference>
<accession>A0ABV4I608</accession>
<keyword evidence="6 9" id="KW-0648">Protein biosynthesis</keyword>
<dbReference type="InterPro" id="IPR001412">
    <property type="entry name" value="aa-tRNA-synth_I_CS"/>
</dbReference>
<evidence type="ECO:0000256" key="1">
    <source>
        <dbReference type="ARBA" id="ARBA00005594"/>
    </source>
</evidence>
<keyword evidence="7 9" id="KW-0030">Aminoacyl-tRNA synthetase</keyword>
<dbReference type="EMBL" id="JBGGTQ010000009">
    <property type="protein sequence ID" value="MEZ0493965.1"/>
    <property type="molecule type" value="Genomic_DNA"/>
</dbReference>
<evidence type="ECO:0000256" key="8">
    <source>
        <dbReference type="NCBIfam" id="TIGR00233"/>
    </source>
</evidence>
<dbReference type="PRINTS" id="PR01039">
    <property type="entry name" value="TRNASYNTHTRP"/>
</dbReference>
<feature type="non-terminal residue" evidence="10">
    <location>
        <position position="1"/>
    </location>
</feature>
<evidence type="ECO:0000256" key="6">
    <source>
        <dbReference type="ARBA" id="ARBA00022917"/>
    </source>
</evidence>
<comment type="similarity">
    <text evidence="1 9">Belongs to the class-I aminoacyl-tRNA synthetase family.</text>
</comment>
<dbReference type="NCBIfam" id="TIGR00233">
    <property type="entry name" value="trpS"/>
    <property type="match status" value="1"/>
</dbReference>
<evidence type="ECO:0000256" key="4">
    <source>
        <dbReference type="ARBA" id="ARBA00022741"/>
    </source>
</evidence>
<proteinExistence type="inferred from homology"/>
<dbReference type="InterPro" id="IPR050203">
    <property type="entry name" value="Trp-tRNA_synthetase"/>
</dbReference>
<dbReference type="InterPro" id="IPR002305">
    <property type="entry name" value="aa-tRNA-synth_Ic"/>
</dbReference>
<comment type="caution">
    <text evidence="10">The sequence shown here is derived from an EMBL/GenBank/DDBJ whole genome shotgun (WGS) entry which is preliminary data.</text>
</comment>
<dbReference type="RefSeq" id="WP_370720206.1">
    <property type="nucleotide sequence ID" value="NZ_JBGGTQ010000009.1"/>
</dbReference>
<evidence type="ECO:0000256" key="7">
    <source>
        <dbReference type="ARBA" id="ARBA00023146"/>
    </source>
</evidence>
<dbReference type="Gene3D" id="3.40.50.620">
    <property type="entry name" value="HUPs"/>
    <property type="match status" value="1"/>
</dbReference>
<dbReference type="EC" id="6.1.1.2" evidence="2 8"/>
<dbReference type="Pfam" id="PF00579">
    <property type="entry name" value="tRNA-synt_1b"/>
    <property type="match status" value="1"/>
</dbReference>
<keyword evidence="4 9" id="KW-0547">Nucleotide-binding</keyword>
<keyword evidence="5 9" id="KW-0067">ATP-binding</keyword>
<dbReference type="PANTHER" id="PTHR43766:SF1">
    <property type="entry name" value="TRYPTOPHAN--TRNA LIGASE, MITOCHONDRIAL"/>
    <property type="match status" value="1"/>
</dbReference>
<dbReference type="GO" id="GO:0004830">
    <property type="term" value="F:tryptophan-tRNA ligase activity"/>
    <property type="evidence" value="ECO:0007669"/>
    <property type="project" value="UniProtKB-EC"/>
</dbReference>
<dbReference type="Proteomes" id="UP001566476">
    <property type="component" value="Unassembled WGS sequence"/>
</dbReference>
<evidence type="ECO:0000256" key="2">
    <source>
        <dbReference type="ARBA" id="ARBA00013161"/>
    </source>
</evidence>
<reference evidence="10 11" key="1">
    <citation type="submission" date="2024-07" db="EMBL/GenBank/DDBJ databases">
        <authorList>
            <person name="Thanompreechachai J."/>
            <person name="Duangmal K."/>
        </authorList>
    </citation>
    <scope>NUCLEOTIDE SEQUENCE [LARGE SCALE GENOMIC DNA]</scope>
    <source>
        <strain evidence="10 11">TBRC 1896</strain>
    </source>
</reference>
<dbReference type="InterPro" id="IPR014729">
    <property type="entry name" value="Rossmann-like_a/b/a_fold"/>
</dbReference>
<evidence type="ECO:0000313" key="11">
    <source>
        <dbReference type="Proteomes" id="UP001566476"/>
    </source>
</evidence>
<dbReference type="InterPro" id="IPR002306">
    <property type="entry name" value="Trp-tRNA-ligase"/>
</dbReference>
<evidence type="ECO:0000313" key="10">
    <source>
        <dbReference type="EMBL" id="MEZ0493965.1"/>
    </source>
</evidence>
<dbReference type="PROSITE" id="PS00178">
    <property type="entry name" value="AA_TRNA_LIGASE_I"/>
    <property type="match status" value="1"/>
</dbReference>
<evidence type="ECO:0000256" key="5">
    <source>
        <dbReference type="ARBA" id="ARBA00022840"/>
    </source>
</evidence>
<gene>
    <name evidence="10" type="primary">trpS</name>
    <name evidence="10" type="ORF">AB2L28_17150</name>
</gene>
<sequence>PLENARRRSADLLAEVHADPGRFRVVTGDRPTGPLHLGHLLGTLVNRVALQRDGVEVFVVIADHQVTTDRDDPGDVRGAVRDLLLDNLAAGLEPGPAERGGAAVFVHSAVPALHQVFVLLLGLVTEAELRRNPTVKAEAAAARARPGGHRAVSGLLLTYPVHQAADVLSCRGTLVPVGQDQLPHLEIARTVARRCNERFGGGGPVLVEPEPLLSPVPLLAGTDGRKMSKSAGNSIALRASEDETARLVRSARTDAERRITFEPDRRPEVAALLVTAAACSGATPEAVAEEVGDGGAVRLKAVVTEAVNEHLRPLRRRRRELEGADDHLRSVLAAGAERANEAAGGTVARVLEAMGLGV</sequence>
<protein>
    <recommendedName>
        <fullName evidence="2 8">Tryptophan--tRNA ligase</fullName>
        <ecNumber evidence="2 8">6.1.1.2</ecNumber>
    </recommendedName>
</protein>
<keyword evidence="11" id="KW-1185">Reference proteome</keyword>
<keyword evidence="3 9" id="KW-0436">Ligase</keyword>
<organism evidence="10 11">
    <name type="scientific">Kineococcus mangrovi</name>
    <dbReference type="NCBI Taxonomy" id="1660183"/>
    <lineage>
        <taxon>Bacteria</taxon>
        <taxon>Bacillati</taxon>
        <taxon>Actinomycetota</taxon>
        <taxon>Actinomycetes</taxon>
        <taxon>Kineosporiales</taxon>
        <taxon>Kineosporiaceae</taxon>
        <taxon>Kineococcus</taxon>
    </lineage>
</organism>
<evidence type="ECO:0000256" key="3">
    <source>
        <dbReference type="ARBA" id="ARBA00022598"/>
    </source>
</evidence>
<name>A0ABV4I608_9ACTN</name>
<dbReference type="SUPFAM" id="SSF52374">
    <property type="entry name" value="Nucleotidylyl transferase"/>
    <property type="match status" value="1"/>
</dbReference>